<evidence type="ECO:0000256" key="6">
    <source>
        <dbReference type="ARBA" id="ARBA00022840"/>
    </source>
</evidence>
<dbReference type="PROSITE" id="PS50929">
    <property type="entry name" value="ABC_TM1F"/>
    <property type="match status" value="1"/>
</dbReference>
<dbReference type="InterPro" id="IPR050173">
    <property type="entry name" value="ABC_transporter_C-like"/>
</dbReference>
<dbReference type="PANTHER" id="PTHR24223:SF456">
    <property type="entry name" value="MULTIDRUG RESISTANCE-ASSOCIATED PROTEIN LETHAL(2)03659"/>
    <property type="match status" value="1"/>
</dbReference>
<evidence type="ECO:0000256" key="4">
    <source>
        <dbReference type="ARBA" id="ARBA00022692"/>
    </source>
</evidence>
<name>A0A8S3VP58_MYTED</name>
<dbReference type="SUPFAM" id="SSF90123">
    <property type="entry name" value="ABC transporter transmembrane region"/>
    <property type="match status" value="1"/>
</dbReference>
<dbReference type="Pfam" id="PF10205">
    <property type="entry name" value="KLRAQ"/>
    <property type="match status" value="1"/>
</dbReference>
<proteinExistence type="inferred from homology"/>
<feature type="coiled-coil region" evidence="9">
    <location>
        <begin position="111"/>
        <end position="216"/>
    </location>
</feature>
<evidence type="ECO:0000259" key="12">
    <source>
        <dbReference type="PROSITE" id="PS50929"/>
    </source>
</evidence>
<dbReference type="EMBL" id="CAJPWZ010003321">
    <property type="protein sequence ID" value="CAG2257117.1"/>
    <property type="molecule type" value="Genomic_DNA"/>
</dbReference>
<feature type="transmembrane region" description="Helical" evidence="11">
    <location>
        <begin position="258"/>
        <end position="281"/>
    </location>
</feature>
<evidence type="ECO:0000256" key="9">
    <source>
        <dbReference type="SAM" id="Coils"/>
    </source>
</evidence>
<keyword evidence="8 11" id="KW-0472">Membrane</keyword>
<dbReference type="GO" id="GO:0140359">
    <property type="term" value="F:ABC-type transporter activity"/>
    <property type="evidence" value="ECO:0007669"/>
    <property type="project" value="InterPro"/>
</dbReference>
<feature type="transmembrane region" description="Helical" evidence="11">
    <location>
        <begin position="360"/>
        <end position="378"/>
    </location>
</feature>
<comment type="subcellular location">
    <subcellularLocation>
        <location evidence="1">Membrane</location>
        <topology evidence="1">Multi-pass membrane protein</topology>
    </subcellularLocation>
</comment>
<dbReference type="PANTHER" id="PTHR24223">
    <property type="entry name" value="ATP-BINDING CASSETTE SUB-FAMILY C"/>
    <property type="match status" value="1"/>
</dbReference>
<organism evidence="13 14">
    <name type="scientific">Mytilus edulis</name>
    <name type="common">Blue mussel</name>
    <dbReference type="NCBI Taxonomy" id="6550"/>
    <lineage>
        <taxon>Eukaryota</taxon>
        <taxon>Metazoa</taxon>
        <taxon>Spiralia</taxon>
        <taxon>Lophotrochozoa</taxon>
        <taxon>Mollusca</taxon>
        <taxon>Bivalvia</taxon>
        <taxon>Autobranchia</taxon>
        <taxon>Pteriomorphia</taxon>
        <taxon>Mytilida</taxon>
        <taxon>Mytiloidea</taxon>
        <taxon>Mytilidae</taxon>
        <taxon>Mytilinae</taxon>
        <taxon>Mytilus</taxon>
    </lineage>
</organism>
<keyword evidence="5" id="KW-0547">Nucleotide-binding</keyword>
<keyword evidence="6" id="KW-0067">ATP-binding</keyword>
<keyword evidence="7 11" id="KW-1133">Transmembrane helix</keyword>
<dbReference type="GO" id="GO:0016020">
    <property type="term" value="C:membrane"/>
    <property type="evidence" value="ECO:0007669"/>
    <property type="project" value="UniProtKB-SubCell"/>
</dbReference>
<evidence type="ECO:0000256" key="11">
    <source>
        <dbReference type="SAM" id="Phobius"/>
    </source>
</evidence>
<evidence type="ECO:0000256" key="1">
    <source>
        <dbReference type="ARBA" id="ARBA00004141"/>
    </source>
</evidence>
<evidence type="ECO:0000256" key="3">
    <source>
        <dbReference type="ARBA" id="ARBA00022448"/>
    </source>
</evidence>
<dbReference type="FunFam" id="1.20.1560.10:FF:000026">
    <property type="entry name" value="Multidrug resistance-associated protein lethal(2)03659"/>
    <property type="match status" value="1"/>
</dbReference>
<comment type="caution">
    <text evidence="13">The sequence shown here is derived from an EMBL/GenBank/DDBJ whole genome shotgun (WGS) entry which is preliminary data.</text>
</comment>
<evidence type="ECO:0000313" key="14">
    <source>
        <dbReference type="Proteomes" id="UP000683360"/>
    </source>
</evidence>
<dbReference type="AlphaFoldDB" id="A0A8S3VP58"/>
<feature type="region of interest" description="Disordered" evidence="10">
    <location>
        <begin position="82"/>
        <end position="101"/>
    </location>
</feature>
<feature type="domain" description="ABC transmembrane type-1" evidence="12">
    <location>
        <begin position="234"/>
        <end position="425"/>
    </location>
</feature>
<evidence type="ECO:0000256" key="8">
    <source>
        <dbReference type="ARBA" id="ARBA00023136"/>
    </source>
</evidence>
<dbReference type="InterPro" id="IPR011527">
    <property type="entry name" value="ABC1_TM_dom"/>
</dbReference>
<dbReference type="OrthoDB" id="6500128at2759"/>
<sequence length="450" mass="51531">MSESSTPVENCGYMCLEMETDSDYMKCGCRAEILQEYTEKDQLKEKEQAVRKFEQEIDSLTFRNQQLSKRVLLLQDELDDAQSHKKKGKNKHSDASYTPSSISAGVFNEELQRKIEENAKLSQQVDESTRMYQGRIEELEAKVKEYEDKFNQHQEVNDVNKEKNKVLIDRLQEEKAMIEVKLQTLETDTKKYRSRADKAEESLSDVQCQLQKQLDTANKIISDKLPFIDTRTKIAQPLLLGQLIRYFTPGSTVSSTDAYMYAMGVSLCAIILAIFHHPYFFGVQRIGMQLRVACCSLLYRKALRLNNTALGQTTTGQIVNLMSNDVNRFDTAAIFLHYLWVGPAQAIPVLIILWNELGPSAMAGFGVLLLLVPVQSWMGKLFSKFRHKTAVHTDERVKVMNEIISGMRVIKMYCWEKPFGQLVEKSEGKSVSLLNMDILTQSKHDDDKNF</sequence>
<evidence type="ECO:0000256" key="5">
    <source>
        <dbReference type="ARBA" id="ARBA00022741"/>
    </source>
</evidence>
<reference evidence="13" key="1">
    <citation type="submission" date="2021-03" db="EMBL/GenBank/DDBJ databases">
        <authorList>
            <person name="Bekaert M."/>
        </authorList>
    </citation>
    <scope>NUCLEOTIDE SEQUENCE</scope>
</reference>
<comment type="similarity">
    <text evidence="2">Belongs to the ABC transporter superfamily. ABCC family. Conjugate transporter (TC 3.A.1.208) subfamily.</text>
</comment>
<feature type="transmembrane region" description="Helical" evidence="11">
    <location>
        <begin position="332"/>
        <end position="354"/>
    </location>
</feature>
<evidence type="ECO:0000256" key="10">
    <source>
        <dbReference type="SAM" id="MobiDB-lite"/>
    </source>
</evidence>
<evidence type="ECO:0000313" key="13">
    <source>
        <dbReference type="EMBL" id="CAG2257117.1"/>
    </source>
</evidence>
<keyword evidence="3" id="KW-0813">Transport</keyword>
<evidence type="ECO:0000256" key="2">
    <source>
        <dbReference type="ARBA" id="ARBA00009726"/>
    </source>
</evidence>
<dbReference type="SMART" id="SM01254">
    <property type="entry name" value="KLRAQ"/>
    <property type="match status" value="1"/>
</dbReference>
<dbReference type="InterPro" id="IPR036640">
    <property type="entry name" value="ABC1_TM_sf"/>
</dbReference>
<dbReference type="InterPro" id="IPR019343">
    <property type="entry name" value="PPP1R21_N"/>
</dbReference>
<keyword evidence="4 11" id="KW-0812">Transmembrane</keyword>
<accession>A0A8S3VP58</accession>
<dbReference type="GO" id="GO:0005524">
    <property type="term" value="F:ATP binding"/>
    <property type="evidence" value="ECO:0007669"/>
    <property type="project" value="UniProtKB-KW"/>
</dbReference>
<keyword evidence="9" id="KW-0175">Coiled coil</keyword>
<protein>
    <submittedName>
        <fullName evidence="13">ABCC4</fullName>
    </submittedName>
</protein>
<gene>
    <name evidence="13" type="ORF">MEDL_68460</name>
</gene>
<evidence type="ECO:0000256" key="7">
    <source>
        <dbReference type="ARBA" id="ARBA00022989"/>
    </source>
</evidence>
<dbReference type="Proteomes" id="UP000683360">
    <property type="component" value="Unassembled WGS sequence"/>
</dbReference>
<dbReference type="Gene3D" id="1.20.1560.10">
    <property type="entry name" value="ABC transporter type 1, transmembrane domain"/>
    <property type="match status" value="1"/>
</dbReference>
<keyword evidence="14" id="KW-1185">Reference proteome</keyword>
<dbReference type="Pfam" id="PF00664">
    <property type="entry name" value="ABC_membrane"/>
    <property type="match status" value="1"/>
</dbReference>